<organism evidence="2">
    <name type="scientific">Siphoviridae sp. ctgFB34</name>
    <dbReference type="NCBI Taxonomy" id="2823591"/>
    <lineage>
        <taxon>Viruses</taxon>
        <taxon>Duplodnaviria</taxon>
        <taxon>Heunggongvirae</taxon>
        <taxon>Uroviricota</taxon>
        <taxon>Caudoviricetes</taxon>
    </lineage>
</organism>
<dbReference type="Gene3D" id="2.30.30.290">
    <property type="entry name" value="YopX-like domains"/>
    <property type="match status" value="1"/>
</dbReference>
<reference evidence="2" key="1">
    <citation type="journal article" date="2021" name="Proc. Natl. Acad. Sci. U.S.A.">
        <title>A Catalog of Tens of Thousands of Viruses from Human Metagenomes Reveals Hidden Associations with Chronic Diseases.</title>
        <authorList>
            <person name="Tisza M.J."/>
            <person name="Buck C.B."/>
        </authorList>
    </citation>
    <scope>NUCLEOTIDE SEQUENCE</scope>
    <source>
        <strain evidence="2">CtgFB34</strain>
    </source>
</reference>
<dbReference type="Pfam" id="PF09643">
    <property type="entry name" value="YopX"/>
    <property type="match status" value="1"/>
</dbReference>
<dbReference type="EMBL" id="BK014651">
    <property type="protein sequence ID" value="DAD65959.1"/>
    <property type="molecule type" value="Genomic_DNA"/>
</dbReference>
<name>A0A8S5L7R8_9CAUD</name>
<feature type="domain" description="YopX protein" evidence="1">
    <location>
        <begin position="30"/>
        <end position="136"/>
    </location>
</feature>
<sequence length="139" mass="16536">MREIKFRAFLRSNQRLPNGITLGYERYPKGIYEVMELNFANKTATLWSEKEQTCFEVSFRKIELMQDTGIKDKHGVEIYTGFFVRWGLRTYKICFDCGFYMHDLSKINLDYPITKEFKNASDEFEIVGNIYENPNLEIK</sequence>
<accession>A0A8S5L7R8</accession>
<dbReference type="InterPro" id="IPR023385">
    <property type="entry name" value="YopX-like_C"/>
</dbReference>
<evidence type="ECO:0000313" key="2">
    <source>
        <dbReference type="EMBL" id="DAD65959.1"/>
    </source>
</evidence>
<dbReference type="InterPro" id="IPR019096">
    <property type="entry name" value="YopX_protein"/>
</dbReference>
<protein>
    <submittedName>
        <fullName evidence="2">YopX protein</fullName>
    </submittedName>
</protein>
<proteinExistence type="predicted"/>
<dbReference type="SUPFAM" id="SSF159006">
    <property type="entry name" value="YopX-like"/>
    <property type="match status" value="1"/>
</dbReference>
<evidence type="ECO:0000259" key="1">
    <source>
        <dbReference type="Pfam" id="PF09643"/>
    </source>
</evidence>